<evidence type="ECO:0000313" key="14">
    <source>
        <dbReference type="EMBL" id="PTM55265.1"/>
    </source>
</evidence>
<feature type="transmembrane region" description="Helical" evidence="13">
    <location>
        <begin position="243"/>
        <end position="268"/>
    </location>
</feature>
<feature type="transmembrane region" description="Helical" evidence="13">
    <location>
        <begin position="114"/>
        <end position="140"/>
    </location>
</feature>
<keyword evidence="11 13" id="KW-0472">Membrane</keyword>
<dbReference type="GO" id="GO:0006824">
    <property type="term" value="P:cobalt ion transport"/>
    <property type="evidence" value="ECO:0007669"/>
    <property type="project" value="UniProtKB-KW"/>
</dbReference>
<dbReference type="GO" id="GO:0015099">
    <property type="term" value="F:nickel cation transmembrane transporter activity"/>
    <property type="evidence" value="ECO:0007669"/>
    <property type="project" value="UniProtKB-UniRule"/>
</dbReference>
<evidence type="ECO:0000256" key="7">
    <source>
        <dbReference type="ARBA" id="ARBA00022692"/>
    </source>
</evidence>
<comment type="function">
    <text evidence="1">Efflux system for nickel and cobalt.</text>
</comment>
<dbReference type="Pfam" id="PF03824">
    <property type="entry name" value="NicO"/>
    <property type="match status" value="2"/>
</dbReference>
<feature type="transmembrane region" description="Helical" evidence="13">
    <location>
        <begin position="216"/>
        <end position="237"/>
    </location>
</feature>
<keyword evidence="6" id="KW-0533">Nickel</keyword>
<keyword evidence="3" id="KW-0171">Cobalt transport</keyword>
<feature type="transmembrane region" description="Helical" evidence="13">
    <location>
        <begin position="289"/>
        <end position="315"/>
    </location>
</feature>
<dbReference type="PANTHER" id="PTHR40659">
    <property type="entry name" value="NICKEL/COBALT EFFLUX SYSTEM RCNA"/>
    <property type="match status" value="1"/>
</dbReference>
<dbReference type="InterPro" id="IPR051224">
    <property type="entry name" value="NiCoT_RcnA"/>
</dbReference>
<organism evidence="14 15">
    <name type="scientific">Phreatobacter oligotrophus</name>
    <dbReference type="NCBI Taxonomy" id="1122261"/>
    <lineage>
        <taxon>Bacteria</taxon>
        <taxon>Pseudomonadati</taxon>
        <taxon>Pseudomonadota</taxon>
        <taxon>Alphaproteobacteria</taxon>
        <taxon>Hyphomicrobiales</taxon>
        <taxon>Phreatobacteraceae</taxon>
        <taxon>Phreatobacter</taxon>
    </lineage>
</organism>
<dbReference type="RefSeq" id="WP_245902042.1">
    <property type="nucleotide sequence ID" value="NZ_PZZL01000005.1"/>
</dbReference>
<dbReference type="GO" id="GO:0032025">
    <property type="term" value="P:response to cobalt ion"/>
    <property type="evidence" value="ECO:0007669"/>
    <property type="project" value="TreeGrafter"/>
</dbReference>
<evidence type="ECO:0000256" key="8">
    <source>
        <dbReference type="ARBA" id="ARBA00022989"/>
    </source>
</evidence>
<dbReference type="PANTHER" id="PTHR40659:SF1">
    <property type="entry name" value="NICKEL_COBALT EFFLUX SYSTEM RCNA"/>
    <property type="match status" value="1"/>
</dbReference>
<dbReference type="GO" id="GO:0005886">
    <property type="term" value="C:plasma membrane"/>
    <property type="evidence" value="ECO:0007669"/>
    <property type="project" value="UniProtKB-SubCell"/>
</dbReference>
<keyword evidence="7 13" id="KW-0812">Transmembrane</keyword>
<comment type="caution">
    <text evidence="14">The sequence shown here is derived from an EMBL/GenBank/DDBJ whole genome shotgun (WGS) entry which is preliminary data.</text>
</comment>
<name>A0A2T4Z3B9_9HYPH</name>
<dbReference type="AlphaFoldDB" id="A0A2T4Z3B9"/>
<dbReference type="GO" id="GO:0010045">
    <property type="term" value="P:response to nickel cation"/>
    <property type="evidence" value="ECO:0007669"/>
    <property type="project" value="TreeGrafter"/>
</dbReference>
<evidence type="ECO:0000256" key="1">
    <source>
        <dbReference type="ARBA" id="ARBA00002510"/>
    </source>
</evidence>
<protein>
    <recommendedName>
        <fullName evidence="13">Nickel/cobalt efflux system</fullName>
    </recommendedName>
</protein>
<evidence type="ECO:0000256" key="3">
    <source>
        <dbReference type="ARBA" id="ARBA00022426"/>
    </source>
</evidence>
<evidence type="ECO:0000256" key="5">
    <source>
        <dbReference type="ARBA" id="ARBA00022475"/>
    </source>
</evidence>
<comment type="subcellular location">
    <subcellularLocation>
        <location evidence="2 13">Cell membrane</location>
        <topology evidence="2 13">Multi-pass membrane protein</topology>
    </subcellularLocation>
</comment>
<evidence type="ECO:0000256" key="2">
    <source>
        <dbReference type="ARBA" id="ARBA00004651"/>
    </source>
</evidence>
<evidence type="ECO:0000256" key="11">
    <source>
        <dbReference type="ARBA" id="ARBA00023136"/>
    </source>
</evidence>
<keyword evidence="8 13" id="KW-1133">Transmembrane helix</keyword>
<evidence type="ECO:0000256" key="9">
    <source>
        <dbReference type="ARBA" id="ARBA00023065"/>
    </source>
</evidence>
<evidence type="ECO:0000313" key="15">
    <source>
        <dbReference type="Proteomes" id="UP000241808"/>
    </source>
</evidence>
<feature type="transmembrane region" description="Helical" evidence="13">
    <location>
        <begin position="152"/>
        <end position="170"/>
    </location>
</feature>
<keyword evidence="9" id="KW-0406">Ion transport</keyword>
<keyword evidence="5" id="KW-1003">Cell membrane</keyword>
<dbReference type="InterPro" id="IPR006311">
    <property type="entry name" value="TAT_signal"/>
</dbReference>
<evidence type="ECO:0000256" key="6">
    <source>
        <dbReference type="ARBA" id="ARBA00022596"/>
    </source>
</evidence>
<keyword evidence="15" id="KW-1185">Reference proteome</keyword>
<keyword evidence="4 13" id="KW-0813">Transport</keyword>
<evidence type="ECO:0000256" key="10">
    <source>
        <dbReference type="ARBA" id="ARBA00023112"/>
    </source>
</evidence>
<evidence type="ECO:0000256" key="12">
    <source>
        <dbReference type="ARBA" id="ARBA00023285"/>
    </source>
</evidence>
<accession>A0A2T4Z3B9</accession>
<reference evidence="14 15" key="1">
    <citation type="submission" date="2018-04" db="EMBL/GenBank/DDBJ databases">
        <title>Genomic Encyclopedia of Archaeal and Bacterial Type Strains, Phase II (KMG-II): from individual species to whole genera.</title>
        <authorList>
            <person name="Goeker M."/>
        </authorList>
    </citation>
    <scope>NUCLEOTIDE SEQUENCE [LARGE SCALE GENOMIC DNA]</scope>
    <source>
        <strain evidence="14 15">DSM 25521</strain>
    </source>
</reference>
<dbReference type="InterPro" id="IPR011541">
    <property type="entry name" value="Ni/Co_transpt_high_affinity"/>
</dbReference>
<dbReference type="Proteomes" id="UP000241808">
    <property type="component" value="Unassembled WGS sequence"/>
</dbReference>
<proteinExistence type="inferred from homology"/>
<keyword evidence="12" id="KW-0170">Cobalt</keyword>
<sequence length="322" mass="33190">MRLGRRDALLVALAATAVLVVVAPVLAQAPPPAFGPRPPAPTGITGWIIEQQVQFYRQLSATVRAIRAGNAGAFWTLVSLSFLYGVFHAAGPGHGKAVISSYIVATGETVRRGVTLAALSSLVQALTAIALVGLLAAILGTTARTMRQVVNIVELVGYGLIVLIGLRLLWQKGRAFLVRFRAWRQAQPVAGVGCDDNCVHLPAAEQVARIHSWREALAIIVTVGLRPCTGAILVLVFALSQGIIQAGIAATFAMAVGTAITVAAIAALASGAKSLAVRLASARPGATTVLLSGVEVGAAVLVILFGAGLLTGYLVTEGAMPF</sequence>
<feature type="transmembrane region" description="Helical" evidence="13">
    <location>
        <begin position="73"/>
        <end position="93"/>
    </location>
</feature>
<gene>
    <name evidence="14" type="ORF">C8P69_105418</name>
</gene>
<comment type="similarity">
    <text evidence="13">Belongs to the NiCoT transporter (TC 2.A.52) family.</text>
</comment>
<dbReference type="GO" id="GO:0046583">
    <property type="term" value="F:monoatomic cation efflux transmembrane transporter activity"/>
    <property type="evidence" value="ECO:0007669"/>
    <property type="project" value="TreeGrafter"/>
</dbReference>
<dbReference type="PROSITE" id="PS51318">
    <property type="entry name" value="TAT"/>
    <property type="match status" value="1"/>
</dbReference>
<evidence type="ECO:0000256" key="13">
    <source>
        <dbReference type="RuleBase" id="RU362101"/>
    </source>
</evidence>
<evidence type="ECO:0000256" key="4">
    <source>
        <dbReference type="ARBA" id="ARBA00022448"/>
    </source>
</evidence>
<keyword evidence="10" id="KW-0921">Nickel transport</keyword>
<dbReference type="EMBL" id="PZZL01000005">
    <property type="protein sequence ID" value="PTM55265.1"/>
    <property type="molecule type" value="Genomic_DNA"/>
</dbReference>